<protein>
    <submittedName>
        <fullName evidence="1">Uncharacterized protein</fullName>
    </submittedName>
</protein>
<dbReference type="Proteomes" id="UP000828941">
    <property type="component" value="Chromosome 7"/>
</dbReference>
<gene>
    <name evidence="1" type="ORF">L6164_016966</name>
</gene>
<organism evidence="1 2">
    <name type="scientific">Bauhinia variegata</name>
    <name type="common">Purple orchid tree</name>
    <name type="synonym">Phanera variegata</name>
    <dbReference type="NCBI Taxonomy" id="167791"/>
    <lineage>
        <taxon>Eukaryota</taxon>
        <taxon>Viridiplantae</taxon>
        <taxon>Streptophyta</taxon>
        <taxon>Embryophyta</taxon>
        <taxon>Tracheophyta</taxon>
        <taxon>Spermatophyta</taxon>
        <taxon>Magnoliopsida</taxon>
        <taxon>eudicotyledons</taxon>
        <taxon>Gunneridae</taxon>
        <taxon>Pentapetalae</taxon>
        <taxon>rosids</taxon>
        <taxon>fabids</taxon>
        <taxon>Fabales</taxon>
        <taxon>Fabaceae</taxon>
        <taxon>Cercidoideae</taxon>
        <taxon>Cercideae</taxon>
        <taxon>Bauhiniinae</taxon>
        <taxon>Bauhinia</taxon>
    </lineage>
</organism>
<evidence type="ECO:0000313" key="2">
    <source>
        <dbReference type="Proteomes" id="UP000828941"/>
    </source>
</evidence>
<proteinExistence type="predicted"/>
<dbReference type="EMBL" id="CM039432">
    <property type="protein sequence ID" value="KAI4332024.1"/>
    <property type="molecule type" value="Genomic_DNA"/>
</dbReference>
<sequence>MFSSETSYIFSHGSINRIFSHELACLVLIDYDDGQTVRFLQMGQFSVNLIIHTTSPIIMAACTIDGFNLPLTVDSLIFHVARHTFVIAMPSTLYGIQFPSTCDESTMDSLQNIFTMFGQYKNLYDREGYPFMDDEFKLWSKVRSLIQPMAHEILSRFGHVPGRSRLCISNEGSCFLRAVTMSAATRLMVNGIVNGILEPADIIIKGTNSSPDQPLGASSSELEYDPAYASVTAFSCLVDAYISQGIPHLTDVEPPLHHDEDMGFKYWRFTRQGLMDFIQKVKAMQRKQVLQGNEKERQTTSNASTLASAKDKGKGIILSKITGAYFQPPKAISFFPIQLYSFKWLESAYIQLKRTSEKAGQRETRRKNCLLTVGRYQVSF</sequence>
<accession>A0ACB9N6B0</accession>
<reference evidence="1 2" key="1">
    <citation type="journal article" date="2022" name="DNA Res.">
        <title>Chromosomal-level genome assembly of the orchid tree Bauhinia variegata (Leguminosae; Cercidoideae) supports the allotetraploid origin hypothesis of Bauhinia.</title>
        <authorList>
            <person name="Zhong Y."/>
            <person name="Chen Y."/>
            <person name="Zheng D."/>
            <person name="Pang J."/>
            <person name="Liu Y."/>
            <person name="Luo S."/>
            <person name="Meng S."/>
            <person name="Qian L."/>
            <person name="Wei D."/>
            <person name="Dai S."/>
            <person name="Zhou R."/>
        </authorList>
    </citation>
    <scope>NUCLEOTIDE SEQUENCE [LARGE SCALE GENOMIC DNA]</scope>
    <source>
        <strain evidence="1">BV-YZ2020</strain>
    </source>
</reference>
<name>A0ACB9N6B0_BAUVA</name>
<comment type="caution">
    <text evidence="1">The sequence shown here is derived from an EMBL/GenBank/DDBJ whole genome shotgun (WGS) entry which is preliminary data.</text>
</comment>
<evidence type="ECO:0000313" key="1">
    <source>
        <dbReference type="EMBL" id="KAI4332024.1"/>
    </source>
</evidence>
<keyword evidence="2" id="KW-1185">Reference proteome</keyword>